<organism evidence="3 4">
    <name type="scientific">Sinosporangium siamense</name>
    <dbReference type="NCBI Taxonomy" id="1367973"/>
    <lineage>
        <taxon>Bacteria</taxon>
        <taxon>Bacillati</taxon>
        <taxon>Actinomycetota</taxon>
        <taxon>Actinomycetes</taxon>
        <taxon>Streptosporangiales</taxon>
        <taxon>Streptosporangiaceae</taxon>
        <taxon>Sinosporangium</taxon>
    </lineage>
</organism>
<dbReference type="AlphaFoldDB" id="A0A919RA84"/>
<dbReference type="Proteomes" id="UP000606172">
    <property type="component" value="Unassembled WGS sequence"/>
</dbReference>
<proteinExistence type="predicted"/>
<dbReference type="GO" id="GO:0003677">
    <property type="term" value="F:DNA binding"/>
    <property type="evidence" value="ECO:0007669"/>
    <property type="project" value="InterPro"/>
</dbReference>
<gene>
    <name evidence="3" type="ORF">Ssi02_04770</name>
</gene>
<dbReference type="InterPro" id="IPR048576">
    <property type="entry name" value="Rv2175c_wHTH"/>
</dbReference>
<dbReference type="Pfam" id="PF21531">
    <property type="entry name" value="Rv2175c_wHTH"/>
    <property type="match status" value="1"/>
</dbReference>
<feature type="domain" description="Rv2175c C-terminal" evidence="1">
    <location>
        <begin position="89"/>
        <end position="144"/>
    </location>
</feature>
<evidence type="ECO:0000313" key="3">
    <source>
        <dbReference type="EMBL" id="GII90246.1"/>
    </source>
</evidence>
<accession>A0A919RA84</accession>
<dbReference type="EMBL" id="BOOW01000006">
    <property type="protein sequence ID" value="GII90246.1"/>
    <property type="molecule type" value="Genomic_DNA"/>
</dbReference>
<keyword evidence="4" id="KW-1185">Reference proteome</keyword>
<sequence length="145" mass="15594">MGPGTGPWGVWYEARCGSGGFVTLSVAQIDRETDQLVGEWLPLSEVAKRLGLSAGRAKQLIKDRKLIGVRREKGEPQVPAVFIAGEDVVKGLPGTLTVLADAGYDDVESLRWLFTPDESLPGAPVEAIVAGRHTEVKRRAQALAF</sequence>
<evidence type="ECO:0000259" key="1">
    <source>
        <dbReference type="Pfam" id="PF18367"/>
    </source>
</evidence>
<feature type="domain" description="DNA-binding protein Rv2175c wHTH" evidence="2">
    <location>
        <begin position="39"/>
        <end position="83"/>
    </location>
</feature>
<evidence type="ECO:0000313" key="4">
    <source>
        <dbReference type="Proteomes" id="UP000606172"/>
    </source>
</evidence>
<evidence type="ECO:0000259" key="2">
    <source>
        <dbReference type="Pfam" id="PF21531"/>
    </source>
</evidence>
<dbReference type="InterPro" id="IPR041098">
    <property type="entry name" value="Rv2175c_C"/>
</dbReference>
<reference evidence="3" key="1">
    <citation type="submission" date="2021-01" db="EMBL/GenBank/DDBJ databases">
        <title>Whole genome shotgun sequence of Sinosporangium siamense NBRC 109515.</title>
        <authorList>
            <person name="Komaki H."/>
            <person name="Tamura T."/>
        </authorList>
    </citation>
    <scope>NUCLEOTIDE SEQUENCE</scope>
    <source>
        <strain evidence="3">NBRC 109515</strain>
    </source>
</reference>
<dbReference type="Pfam" id="PF18367">
    <property type="entry name" value="Rv2175c_C"/>
    <property type="match status" value="1"/>
</dbReference>
<name>A0A919RA84_9ACTN</name>
<protein>
    <submittedName>
        <fullName evidence="3">Transcriptional regulator</fullName>
    </submittedName>
</protein>
<comment type="caution">
    <text evidence="3">The sequence shown here is derived from an EMBL/GenBank/DDBJ whole genome shotgun (WGS) entry which is preliminary data.</text>
</comment>